<feature type="compositionally biased region" description="Basic and acidic residues" evidence="1">
    <location>
        <begin position="389"/>
        <end position="406"/>
    </location>
</feature>
<feature type="compositionally biased region" description="Polar residues" evidence="1">
    <location>
        <begin position="483"/>
        <end position="492"/>
    </location>
</feature>
<keyword evidence="3" id="KW-1185">Reference proteome</keyword>
<dbReference type="AlphaFoldDB" id="A0A0C3AQM4"/>
<dbReference type="HOGENOM" id="CLU_466999_0_0_1"/>
<evidence type="ECO:0000313" key="3">
    <source>
        <dbReference type="Proteomes" id="UP000054166"/>
    </source>
</evidence>
<gene>
    <name evidence="2" type="ORF">PILCRDRAFT_652928</name>
</gene>
<feature type="region of interest" description="Disordered" evidence="1">
    <location>
        <begin position="53"/>
        <end position="74"/>
    </location>
</feature>
<feature type="compositionally biased region" description="Polar residues" evidence="1">
    <location>
        <begin position="340"/>
        <end position="358"/>
    </location>
</feature>
<dbReference type="OrthoDB" id="2723779at2759"/>
<feature type="compositionally biased region" description="Acidic residues" evidence="1">
    <location>
        <begin position="561"/>
        <end position="576"/>
    </location>
</feature>
<organism evidence="2 3">
    <name type="scientific">Piloderma croceum (strain F 1598)</name>
    <dbReference type="NCBI Taxonomy" id="765440"/>
    <lineage>
        <taxon>Eukaryota</taxon>
        <taxon>Fungi</taxon>
        <taxon>Dikarya</taxon>
        <taxon>Basidiomycota</taxon>
        <taxon>Agaricomycotina</taxon>
        <taxon>Agaricomycetes</taxon>
        <taxon>Agaricomycetidae</taxon>
        <taxon>Atheliales</taxon>
        <taxon>Atheliaceae</taxon>
        <taxon>Piloderma</taxon>
    </lineage>
</organism>
<feature type="compositionally biased region" description="Polar residues" evidence="1">
    <location>
        <begin position="549"/>
        <end position="560"/>
    </location>
</feature>
<reference evidence="2 3" key="1">
    <citation type="submission" date="2014-04" db="EMBL/GenBank/DDBJ databases">
        <authorList>
            <consortium name="DOE Joint Genome Institute"/>
            <person name="Kuo A."/>
            <person name="Tarkka M."/>
            <person name="Buscot F."/>
            <person name="Kohler A."/>
            <person name="Nagy L.G."/>
            <person name="Floudas D."/>
            <person name="Copeland A."/>
            <person name="Barry K.W."/>
            <person name="Cichocki N."/>
            <person name="Veneault-Fourrey C."/>
            <person name="LaButti K."/>
            <person name="Lindquist E.A."/>
            <person name="Lipzen A."/>
            <person name="Lundell T."/>
            <person name="Morin E."/>
            <person name="Murat C."/>
            <person name="Sun H."/>
            <person name="Tunlid A."/>
            <person name="Henrissat B."/>
            <person name="Grigoriev I.V."/>
            <person name="Hibbett D.S."/>
            <person name="Martin F."/>
            <person name="Nordberg H.P."/>
            <person name="Cantor M.N."/>
            <person name="Hua S.X."/>
        </authorList>
    </citation>
    <scope>NUCLEOTIDE SEQUENCE [LARGE SCALE GENOMIC DNA]</scope>
    <source>
        <strain evidence="2 3">F 1598</strain>
    </source>
</reference>
<feature type="compositionally biased region" description="Polar residues" evidence="1">
    <location>
        <begin position="132"/>
        <end position="156"/>
    </location>
</feature>
<sequence>MATVMAQPTGVPPTAPNPNAEPTEEWKEALRKEIEQTLSPMYIEAKEALDSKLREAPVDPEGREKLAKEHSDTMKNIRRIAEDLFQDQVEEERQQLRWTQGGTMSHEWSGGILRHQKAILEQIEKEKRAGSRASSSQIPGANQSRQHQQSLSTAGESPTDERDGEYFSRDPNRNPVPLSPGHVAQDRVTGRPRNSGAASNGYEQRYAGERTGDYTRSMIVDEPEEMDRSFRPPYPEGKGSIRRQNTSTGPKGIPEIWKPSISPEEDAALSRPSALARRGSISSIQSNSYRSPSTTHFSDRPEPTLARQGSTSSIGPQSYRPSVATHFPDRPEQRPVPRQGSVSSIGSYSYRPPSTSQIPEYPEPADIAALEERERSGIQAVEEQWSGIDRARERDQQAKSGQDTRYRSGSGAQRAEEYTGMPSPNSAGPSPVSNHSPAMAGHSPVGVYATGPRPVDPRHHPSSLTASRPIPNERPFTMDESTRTPQSSSPLSQGWAGSGRPPVNNRSEPGVSRSPPIAGDYIRTQQPVHLRPRVSTQNLQGDHRPHMMSRSTSNRGSQTPETDDDDWEESHDEEVEATLRRERW</sequence>
<name>A0A0C3AQM4_PILCF</name>
<accession>A0A0C3AQM4</accession>
<feature type="region of interest" description="Disordered" evidence="1">
    <location>
        <begin position="1"/>
        <end position="26"/>
    </location>
</feature>
<feature type="compositionally biased region" description="Basic and acidic residues" evidence="1">
    <location>
        <begin position="159"/>
        <end position="172"/>
    </location>
</feature>
<evidence type="ECO:0000256" key="1">
    <source>
        <dbReference type="SAM" id="MobiDB-lite"/>
    </source>
</evidence>
<feature type="compositionally biased region" description="Polar residues" evidence="1">
    <location>
        <begin position="422"/>
        <end position="436"/>
    </location>
</feature>
<feature type="region of interest" description="Disordered" evidence="1">
    <location>
        <begin position="119"/>
        <end position="584"/>
    </location>
</feature>
<evidence type="ECO:0000313" key="2">
    <source>
        <dbReference type="EMBL" id="KIM76213.1"/>
    </source>
</evidence>
<dbReference type="EMBL" id="KN833037">
    <property type="protein sequence ID" value="KIM76213.1"/>
    <property type="molecule type" value="Genomic_DNA"/>
</dbReference>
<dbReference type="STRING" id="765440.A0A0C3AQM4"/>
<proteinExistence type="predicted"/>
<dbReference type="Proteomes" id="UP000054166">
    <property type="component" value="Unassembled WGS sequence"/>
</dbReference>
<feature type="compositionally biased region" description="Low complexity" evidence="1">
    <location>
        <begin position="269"/>
        <end position="293"/>
    </location>
</feature>
<reference evidence="3" key="2">
    <citation type="submission" date="2015-01" db="EMBL/GenBank/DDBJ databases">
        <title>Evolutionary Origins and Diversification of the Mycorrhizal Mutualists.</title>
        <authorList>
            <consortium name="DOE Joint Genome Institute"/>
            <consortium name="Mycorrhizal Genomics Consortium"/>
            <person name="Kohler A."/>
            <person name="Kuo A."/>
            <person name="Nagy L.G."/>
            <person name="Floudas D."/>
            <person name="Copeland A."/>
            <person name="Barry K.W."/>
            <person name="Cichocki N."/>
            <person name="Veneault-Fourrey C."/>
            <person name="LaButti K."/>
            <person name="Lindquist E.A."/>
            <person name="Lipzen A."/>
            <person name="Lundell T."/>
            <person name="Morin E."/>
            <person name="Murat C."/>
            <person name="Riley R."/>
            <person name="Ohm R."/>
            <person name="Sun H."/>
            <person name="Tunlid A."/>
            <person name="Henrissat B."/>
            <person name="Grigoriev I.V."/>
            <person name="Hibbett D.S."/>
            <person name="Martin F."/>
        </authorList>
    </citation>
    <scope>NUCLEOTIDE SEQUENCE [LARGE SCALE GENOMIC DNA]</scope>
    <source>
        <strain evidence="3">F 1598</strain>
    </source>
</reference>
<dbReference type="InParanoid" id="A0A0C3AQM4"/>
<feature type="compositionally biased region" description="Polar residues" evidence="1">
    <location>
        <begin position="307"/>
        <end position="320"/>
    </location>
</feature>
<protein>
    <submittedName>
        <fullName evidence="2">Uncharacterized protein</fullName>
    </submittedName>
</protein>